<sequence>MDRWLHRSLCPAILPNRFHENDEPRQFIMKQTTTFWLMLVLTALLPVTTLAQDNEENTSEEEPGPRFTDYVEMTPAFVTHVGPPTERPSYLKTDISLRVGTETARAAIETHMPRLRHELVMLFGEQSDLDVLASPIGQKDLREQALERINQVMEEQRTGETVVDVLFTTFVVQRS</sequence>
<reference evidence="11 12" key="1">
    <citation type="submission" date="2016-10" db="EMBL/GenBank/DDBJ databases">
        <authorList>
            <person name="de Groot N.N."/>
        </authorList>
    </citation>
    <scope>NUCLEOTIDE SEQUENCE [LARGE SCALE GENOMIC DNA]</scope>
    <source>
        <strain evidence="11 12">CGMCC 1.9167</strain>
    </source>
</reference>
<dbReference type="PANTHER" id="PTHR35091:SF2">
    <property type="entry name" value="FLAGELLAR PROTEIN FLIL"/>
    <property type="match status" value="1"/>
</dbReference>
<dbReference type="Proteomes" id="UP000198644">
    <property type="component" value="Unassembled WGS sequence"/>
</dbReference>
<keyword evidence="8" id="KW-1133">Transmembrane helix</keyword>
<keyword evidence="11" id="KW-0969">Cilium</keyword>
<dbReference type="EMBL" id="FOYW01000001">
    <property type="protein sequence ID" value="SFR60919.1"/>
    <property type="molecule type" value="Genomic_DNA"/>
</dbReference>
<evidence type="ECO:0000313" key="12">
    <source>
        <dbReference type="Proteomes" id="UP000198644"/>
    </source>
</evidence>
<evidence type="ECO:0000256" key="1">
    <source>
        <dbReference type="ARBA" id="ARBA00002254"/>
    </source>
</evidence>
<keyword evidence="12" id="KW-1185">Reference proteome</keyword>
<comment type="subcellular location">
    <subcellularLocation>
        <location evidence="10">Cell inner membrane</location>
    </subcellularLocation>
    <subcellularLocation>
        <location evidence="2">Cell membrane</location>
        <topology evidence="2">Single-pass membrane protein</topology>
    </subcellularLocation>
</comment>
<keyword evidence="4" id="KW-1003">Cell membrane</keyword>
<evidence type="ECO:0000256" key="4">
    <source>
        <dbReference type="ARBA" id="ARBA00022475"/>
    </source>
</evidence>
<proteinExistence type="inferred from homology"/>
<dbReference type="STRING" id="650891.SAMN05216203_1750"/>
<keyword evidence="5 10" id="KW-0145">Chemotaxis</keyword>
<comment type="function">
    <text evidence="1 10">Controls the rotational direction of flagella during chemotaxis.</text>
</comment>
<accession>A0A1I6I2N2</accession>
<keyword evidence="6" id="KW-0812">Transmembrane</keyword>
<dbReference type="InterPro" id="IPR005503">
    <property type="entry name" value="FliL"/>
</dbReference>
<keyword evidence="11" id="KW-0282">Flagellum</keyword>
<evidence type="ECO:0000256" key="3">
    <source>
        <dbReference type="ARBA" id="ARBA00008281"/>
    </source>
</evidence>
<comment type="similarity">
    <text evidence="3 10">Belongs to the FliL family.</text>
</comment>
<evidence type="ECO:0000256" key="8">
    <source>
        <dbReference type="ARBA" id="ARBA00022989"/>
    </source>
</evidence>
<evidence type="ECO:0000256" key="10">
    <source>
        <dbReference type="RuleBase" id="RU364125"/>
    </source>
</evidence>
<dbReference type="GO" id="GO:0071978">
    <property type="term" value="P:bacterial-type flagellum-dependent swarming motility"/>
    <property type="evidence" value="ECO:0007669"/>
    <property type="project" value="TreeGrafter"/>
</dbReference>
<keyword evidence="10" id="KW-0997">Cell inner membrane</keyword>
<evidence type="ECO:0000256" key="2">
    <source>
        <dbReference type="ARBA" id="ARBA00004162"/>
    </source>
</evidence>
<keyword evidence="7 10" id="KW-0283">Flagellar rotation</keyword>
<dbReference type="GO" id="GO:0009425">
    <property type="term" value="C:bacterial-type flagellum basal body"/>
    <property type="evidence" value="ECO:0007669"/>
    <property type="project" value="InterPro"/>
</dbReference>
<evidence type="ECO:0000256" key="5">
    <source>
        <dbReference type="ARBA" id="ARBA00022500"/>
    </source>
</evidence>
<dbReference type="PANTHER" id="PTHR35091">
    <property type="entry name" value="FLAGELLAR PROTEIN FLIL"/>
    <property type="match status" value="1"/>
</dbReference>
<evidence type="ECO:0000256" key="9">
    <source>
        <dbReference type="ARBA" id="ARBA00023136"/>
    </source>
</evidence>
<evidence type="ECO:0000256" key="6">
    <source>
        <dbReference type="ARBA" id="ARBA00022692"/>
    </source>
</evidence>
<gene>
    <name evidence="11" type="ORF">SAMN05216203_1750</name>
</gene>
<protein>
    <recommendedName>
        <fullName evidence="10">Flagellar protein FliL</fullName>
    </recommendedName>
</protein>
<keyword evidence="11" id="KW-0966">Cell projection</keyword>
<dbReference type="Pfam" id="PF03748">
    <property type="entry name" value="FliL"/>
    <property type="match status" value="1"/>
</dbReference>
<organism evidence="11 12">
    <name type="scientific">Marinobacter daqiaonensis</name>
    <dbReference type="NCBI Taxonomy" id="650891"/>
    <lineage>
        <taxon>Bacteria</taxon>
        <taxon>Pseudomonadati</taxon>
        <taxon>Pseudomonadota</taxon>
        <taxon>Gammaproteobacteria</taxon>
        <taxon>Pseudomonadales</taxon>
        <taxon>Marinobacteraceae</taxon>
        <taxon>Marinobacter</taxon>
    </lineage>
</organism>
<keyword evidence="9 10" id="KW-0472">Membrane</keyword>
<dbReference type="GO" id="GO:0006935">
    <property type="term" value="P:chemotaxis"/>
    <property type="evidence" value="ECO:0007669"/>
    <property type="project" value="UniProtKB-KW"/>
</dbReference>
<name>A0A1I6I2N2_9GAMM</name>
<dbReference type="GO" id="GO:0005886">
    <property type="term" value="C:plasma membrane"/>
    <property type="evidence" value="ECO:0007669"/>
    <property type="project" value="UniProtKB-SubCell"/>
</dbReference>
<evidence type="ECO:0000313" key="11">
    <source>
        <dbReference type="EMBL" id="SFR60919.1"/>
    </source>
</evidence>
<dbReference type="AlphaFoldDB" id="A0A1I6I2N2"/>
<evidence type="ECO:0000256" key="7">
    <source>
        <dbReference type="ARBA" id="ARBA00022779"/>
    </source>
</evidence>